<keyword evidence="2" id="KW-1185">Reference proteome</keyword>
<evidence type="ECO:0000313" key="1">
    <source>
        <dbReference type="EMBL" id="KHS41657.1"/>
    </source>
</evidence>
<protein>
    <recommendedName>
        <fullName evidence="3">DUF2793 domain-containing protein</fullName>
    </recommendedName>
</protein>
<dbReference type="InterPro" id="IPR021251">
    <property type="entry name" value="DUF2793"/>
</dbReference>
<gene>
    <name evidence="1" type="ORF">NJ75_04610</name>
</gene>
<accession>A0A0B8ZX15</accession>
<name>A0A0B8ZX15_9SPHN</name>
<dbReference type="Pfam" id="PF10983">
    <property type="entry name" value="DUF2793"/>
    <property type="match status" value="1"/>
</dbReference>
<dbReference type="STRING" id="48936.NJ75_04610"/>
<proteinExistence type="predicted"/>
<evidence type="ECO:0000313" key="2">
    <source>
        <dbReference type="Proteomes" id="UP000031338"/>
    </source>
</evidence>
<reference evidence="1 2" key="1">
    <citation type="submission" date="2014-10" db="EMBL/GenBank/DDBJ databases">
        <title>Draft genome sequence of Novosphingobium subterraneum DSM 12447.</title>
        <authorList>
            <person name="Gan H.M."/>
            <person name="Gan H.Y."/>
            <person name="Savka M.A."/>
        </authorList>
    </citation>
    <scope>NUCLEOTIDE SEQUENCE [LARGE SCALE GENOMIC DNA]</scope>
    <source>
        <strain evidence="1 2">DSM 12447</strain>
    </source>
</reference>
<dbReference type="PATRIC" id="fig|48936.3.peg.4644"/>
<dbReference type="EMBL" id="JRVC01000038">
    <property type="protein sequence ID" value="KHS41657.1"/>
    <property type="molecule type" value="Genomic_DNA"/>
</dbReference>
<dbReference type="AlphaFoldDB" id="A0A0B8ZX15"/>
<sequence>MTDPISYSTSTARLGLPLLFAGQAQKETTVNEALALLDICVAGSVQGVLNDPPTAPVIGQAWIVGASPTGPFANHQNAIAGWTEGGWRFVQPVIGMRCYDLQNGANRLFDGGWTLATAPASPQGGAVVDAEARAAIAALIELLKVTGTISAN</sequence>
<evidence type="ECO:0008006" key="3">
    <source>
        <dbReference type="Google" id="ProtNLM"/>
    </source>
</evidence>
<organism evidence="1 2">
    <name type="scientific">Novosphingobium subterraneum</name>
    <dbReference type="NCBI Taxonomy" id="48936"/>
    <lineage>
        <taxon>Bacteria</taxon>
        <taxon>Pseudomonadati</taxon>
        <taxon>Pseudomonadota</taxon>
        <taxon>Alphaproteobacteria</taxon>
        <taxon>Sphingomonadales</taxon>
        <taxon>Sphingomonadaceae</taxon>
        <taxon>Novosphingobium</taxon>
    </lineage>
</organism>
<dbReference type="Proteomes" id="UP000031338">
    <property type="component" value="Unassembled WGS sequence"/>
</dbReference>
<comment type="caution">
    <text evidence="1">The sequence shown here is derived from an EMBL/GenBank/DDBJ whole genome shotgun (WGS) entry which is preliminary data.</text>
</comment>
<dbReference type="RefSeq" id="WP_039338615.1">
    <property type="nucleotide sequence ID" value="NZ_JRVC01000038.1"/>
</dbReference>